<dbReference type="PROSITE" id="PS50936">
    <property type="entry name" value="ENGC_GTPASE"/>
    <property type="match status" value="1"/>
</dbReference>
<dbReference type="Proteomes" id="UP000594771">
    <property type="component" value="Chromosome"/>
</dbReference>
<evidence type="ECO:0000256" key="8">
    <source>
        <dbReference type="ARBA" id="ARBA00022884"/>
    </source>
</evidence>
<dbReference type="Gene3D" id="2.40.50.140">
    <property type="entry name" value="Nucleic acid-binding proteins"/>
    <property type="match status" value="1"/>
</dbReference>
<dbReference type="GO" id="GO:0005737">
    <property type="term" value="C:cytoplasm"/>
    <property type="evidence" value="ECO:0007669"/>
    <property type="project" value="UniProtKB-SubCell"/>
</dbReference>
<feature type="binding site" evidence="10">
    <location>
        <begin position="174"/>
        <end position="182"/>
    </location>
    <ligand>
        <name>GTP</name>
        <dbReference type="ChEBI" id="CHEBI:37565"/>
    </ligand>
</feature>
<dbReference type="GeneID" id="35767866"/>
<feature type="binding site" evidence="10">
    <location>
        <begin position="120"/>
        <end position="123"/>
    </location>
    <ligand>
        <name>GTP</name>
        <dbReference type="ChEBI" id="CHEBI:37565"/>
    </ligand>
</feature>
<comment type="subunit">
    <text evidence="10">Monomer. Associates with 30S ribosomal subunit, binds 16S rRNA.</text>
</comment>
<dbReference type="Gene3D" id="3.40.50.300">
    <property type="entry name" value="P-loop containing nucleotide triphosphate hydrolases"/>
    <property type="match status" value="1"/>
</dbReference>
<dbReference type="Pfam" id="PF03193">
    <property type="entry name" value="RsgA_GTPase"/>
    <property type="match status" value="1"/>
</dbReference>
<dbReference type="SUPFAM" id="SSF52540">
    <property type="entry name" value="P-loop containing nucleoside triphosphate hydrolases"/>
    <property type="match status" value="1"/>
</dbReference>
<feature type="domain" description="CP-type G" evidence="12">
    <location>
        <begin position="71"/>
        <end position="231"/>
    </location>
</feature>
<dbReference type="EMBL" id="CP065662">
    <property type="protein sequence ID" value="QPS01282.1"/>
    <property type="molecule type" value="Genomic_DNA"/>
</dbReference>
<dbReference type="PANTHER" id="PTHR32120">
    <property type="entry name" value="SMALL RIBOSOMAL SUBUNIT BIOGENESIS GTPASE RSGA"/>
    <property type="match status" value="1"/>
</dbReference>
<evidence type="ECO:0000256" key="7">
    <source>
        <dbReference type="ARBA" id="ARBA00022833"/>
    </source>
</evidence>
<dbReference type="NCBIfam" id="TIGR00157">
    <property type="entry name" value="ribosome small subunit-dependent GTPase A"/>
    <property type="match status" value="1"/>
</dbReference>
<dbReference type="KEGG" id="aun:AWM73_02135"/>
<keyword evidence="7 10" id="KW-0862">Zinc</keyword>
<evidence type="ECO:0000256" key="5">
    <source>
        <dbReference type="ARBA" id="ARBA00022741"/>
    </source>
</evidence>
<dbReference type="InterPro" id="IPR027417">
    <property type="entry name" value="P-loop_NTPase"/>
</dbReference>
<keyword evidence="16" id="KW-1185">Reference proteome</keyword>
<keyword evidence="5 10" id="KW-0547">Nucleotide-binding</keyword>
<keyword evidence="6 10" id="KW-0378">Hydrolase</keyword>
<dbReference type="HAMAP" id="MF_01820">
    <property type="entry name" value="GTPase_RsgA"/>
    <property type="match status" value="1"/>
</dbReference>
<dbReference type="OrthoDB" id="9809485at2"/>
<evidence type="ECO:0000313" key="16">
    <source>
        <dbReference type="Proteomes" id="UP001069145"/>
    </source>
</evidence>
<evidence type="ECO:0000259" key="11">
    <source>
        <dbReference type="PROSITE" id="PS50936"/>
    </source>
</evidence>
<dbReference type="PROSITE" id="PS51721">
    <property type="entry name" value="G_CP"/>
    <property type="match status" value="1"/>
</dbReference>
<evidence type="ECO:0000256" key="1">
    <source>
        <dbReference type="ARBA" id="ARBA00022490"/>
    </source>
</evidence>
<dbReference type="GO" id="GO:0005525">
    <property type="term" value="F:GTP binding"/>
    <property type="evidence" value="ECO:0007669"/>
    <property type="project" value="UniProtKB-UniRule"/>
</dbReference>
<dbReference type="EMBL" id="JAOTML010000003">
    <property type="protein sequence ID" value="MCY3053208.1"/>
    <property type="molecule type" value="Genomic_DNA"/>
</dbReference>
<evidence type="ECO:0000256" key="3">
    <source>
        <dbReference type="ARBA" id="ARBA00022723"/>
    </source>
</evidence>
<dbReference type="PANTHER" id="PTHR32120:SF11">
    <property type="entry name" value="SMALL RIBOSOMAL SUBUNIT BIOGENESIS GTPASE RSGA 1, MITOCHONDRIAL-RELATED"/>
    <property type="match status" value="1"/>
</dbReference>
<keyword evidence="2 10" id="KW-0690">Ribosome biogenesis</keyword>
<dbReference type="GO" id="GO:0042274">
    <property type="term" value="P:ribosomal small subunit biogenesis"/>
    <property type="evidence" value="ECO:0007669"/>
    <property type="project" value="UniProtKB-UniRule"/>
</dbReference>
<dbReference type="SUPFAM" id="SSF50249">
    <property type="entry name" value="Nucleic acid-binding proteins"/>
    <property type="match status" value="1"/>
</dbReference>
<feature type="binding site" evidence="10">
    <location>
        <position position="268"/>
    </location>
    <ligand>
        <name>Zn(2+)</name>
        <dbReference type="ChEBI" id="CHEBI:29105"/>
    </ligand>
</feature>
<dbReference type="EC" id="3.6.1.-" evidence="10"/>
<sequence>MTNRETEKQGQIVKVLSGFYYIEDQDSREIYQTRARGLFRKEQLSPLVGDYVSFQADNPHEGVLTAVKERKNELDRPPVANIDLAFVVASVTQPHIPSKLIDRMLVYSESQRIQPALYFSKLDLLDEAEREELQTLLANYQSLGYQVLTNLDLSQADEDLLTELFHGKTIAAMGQSGVGKTTLLNHLLPDLHKETAAISKGMGRGKHTTRHVELHDVYGGKLVDTPGFSSLSLDSIEKEDLGDYFPEMRERSDFCKFRECSHTHEPQCAIKAALEAGEISQSRYDHYVEFLQEIINKKPDYQQKNRRKKK</sequence>
<evidence type="ECO:0000256" key="2">
    <source>
        <dbReference type="ARBA" id="ARBA00022517"/>
    </source>
</evidence>
<comment type="cofactor">
    <cofactor evidence="10">
        <name>Zn(2+)</name>
        <dbReference type="ChEBI" id="CHEBI:29105"/>
    </cofactor>
    <text evidence="10">Binds 1 zinc ion per subunit.</text>
</comment>
<evidence type="ECO:0000256" key="6">
    <source>
        <dbReference type="ARBA" id="ARBA00022801"/>
    </source>
</evidence>
<dbReference type="InterPro" id="IPR030378">
    <property type="entry name" value="G_CP_dom"/>
</dbReference>
<dbReference type="Proteomes" id="UP001069145">
    <property type="component" value="Unassembled WGS sequence"/>
</dbReference>
<dbReference type="Pfam" id="PF16745">
    <property type="entry name" value="RsgA_N"/>
    <property type="match status" value="1"/>
</dbReference>
<feature type="binding site" evidence="10">
    <location>
        <position position="262"/>
    </location>
    <ligand>
        <name>Zn(2+)</name>
        <dbReference type="ChEBI" id="CHEBI:29105"/>
    </ligand>
</feature>
<reference evidence="13" key="2">
    <citation type="submission" date="2022-09" db="EMBL/GenBank/DDBJ databases">
        <title>Aerococcus urinae taxonomy study.</title>
        <authorList>
            <person name="Christensen J."/>
            <person name="Senneby E."/>
        </authorList>
    </citation>
    <scope>NUCLEOTIDE SEQUENCE</scope>
    <source>
        <strain evidence="13">NLD-066-U95</strain>
    </source>
</reference>
<keyword evidence="8 10" id="KW-0694">RNA-binding</keyword>
<evidence type="ECO:0000256" key="4">
    <source>
        <dbReference type="ARBA" id="ARBA00022730"/>
    </source>
</evidence>
<evidence type="ECO:0000313" key="14">
    <source>
        <dbReference type="EMBL" id="QPS01282.1"/>
    </source>
</evidence>
<accession>A0A109RE65</accession>
<dbReference type="InterPro" id="IPR031944">
    <property type="entry name" value="RsgA_N"/>
</dbReference>
<evidence type="ECO:0000313" key="15">
    <source>
        <dbReference type="Proteomes" id="UP000594771"/>
    </source>
</evidence>
<dbReference type="AlphaFoldDB" id="A0A109RE65"/>
<proteinExistence type="inferred from homology"/>
<dbReference type="RefSeq" id="WP_060777878.1">
    <property type="nucleotide sequence ID" value="NZ_CAJHLF010000003.1"/>
</dbReference>
<dbReference type="InterPro" id="IPR012340">
    <property type="entry name" value="NA-bd_OB-fold"/>
</dbReference>
<evidence type="ECO:0000259" key="12">
    <source>
        <dbReference type="PROSITE" id="PS51721"/>
    </source>
</evidence>
<keyword evidence="3 10" id="KW-0479">Metal-binding</keyword>
<dbReference type="GO" id="GO:0046872">
    <property type="term" value="F:metal ion binding"/>
    <property type="evidence" value="ECO:0007669"/>
    <property type="project" value="UniProtKB-KW"/>
</dbReference>
<protein>
    <recommendedName>
        <fullName evidence="10">Small ribosomal subunit biogenesis GTPase RsgA</fullName>
        <ecNumber evidence="10">3.6.1.-</ecNumber>
    </recommendedName>
</protein>
<feature type="domain" description="EngC GTPase" evidence="11">
    <location>
        <begin position="80"/>
        <end position="229"/>
    </location>
</feature>
<organism evidence="14 15">
    <name type="scientific">Aerococcus urinae</name>
    <dbReference type="NCBI Taxonomy" id="1376"/>
    <lineage>
        <taxon>Bacteria</taxon>
        <taxon>Bacillati</taxon>
        <taxon>Bacillota</taxon>
        <taxon>Bacilli</taxon>
        <taxon>Lactobacillales</taxon>
        <taxon>Aerococcaceae</taxon>
        <taxon>Aerococcus</taxon>
    </lineage>
</organism>
<evidence type="ECO:0000313" key="13">
    <source>
        <dbReference type="EMBL" id="MCY3053208.1"/>
    </source>
</evidence>
<dbReference type="GO" id="GO:0019843">
    <property type="term" value="F:rRNA binding"/>
    <property type="evidence" value="ECO:0007669"/>
    <property type="project" value="UniProtKB-KW"/>
</dbReference>
<feature type="binding site" evidence="10">
    <location>
        <position position="255"/>
    </location>
    <ligand>
        <name>Zn(2+)</name>
        <dbReference type="ChEBI" id="CHEBI:29105"/>
    </ligand>
</feature>
<dbReference type="InterPro" id="IPR004881">
    <property type="entry name" value="Ribosome_biogen_GTPase_RsgA"/>
</dbReference>
<dbReference type="CDD" id="cd01854">
    <property type="entry name" value="YjeQ_EngC"/>
    <property type="match status" value="1"/>
</dbReference>
<dbReference type="InterPro" id="IPR010914">
    <property type="entry name" value="RsgA_GTPase_dom"/>
</dbReference>
<keyword evidence="9 10" id="KW-0342">GTP-binding</keyword>
<comment type="similarity">
    <text evidence="10">Belongs to the TRAFAC class YlqF/YawG GTPase family. RsgA subfamily.</text>
</comment>
<evidence type="ECO:0000256" key="10">
    <source>
        <dbReference type="HAMAP-Rule" id="MF_01820"/>
    </source>
</evidence>
<dbReference type="CDD" id="cd04466">
    <property type="entry name" value="S1_YloQ_GTPase"/>
    <property type="match status" value="1"/>
</dbReference>
<dbReference type="Gene3D" id="1.10.40.50">
    <property type="entry name" value="Probable gtpase engc, domain 3"/>
    <property type="match status" value="1"/>
</dbReference>
<keyword evidence="4 10" id="KW-0699">rRNA-binding</keyword>
<gene>
    <name evidence="10 14" type="primary">rsgA</name>
    <name evidence="14" type="ORF">I6G68_07915</name>
    <name evidence="13" type="ORF">ODY43_04310</name>
</gene>
<reference evidence="14 15" key="1">
    <citation type="submission" date="2020-12" db="EMBL/GenBank/DDBJ databases">
        <title>FDA dAtabase for Regulatory Grade micrObial Sequences (FDA-ARGOS): Supporting development and validation of Infectious Disease Dx tests.</title>
        <authorList>
            <person name="Sproer C."/>
            <person name="Gronow S."/>
            <person name="Severitt S."/>
            <person name="Schroder I."/>
            <person name="Tallon L."/>
            <person name="Sadzewicz L."/>
            <person name="Zhao X."/>
            <person name="Boylan J."/>
            <person name="Ott S."/>
            <person name="Bowen H."/>
            <person name="Vavikolanu K."/>
            <person name="Mehta A."/>
            <person name="Aluvathingal J."/>
            <person name="Nadendla S."/>
            <person name="Lowell S."/>
            <person name="Myers T."/>
            <person name="Yan Y."/>
            <person name="Sichtig H."/>
        </authorList>
    </citation>
    <scope>NUCLEOTIDE SEQUENCE [LARGE SCALE GENOMIC DNA]</scope>
    <source>
        <strain evidence="14 15">FDAARGOS_911</strain>
    </source>
</reference>
<comment type="subcellular location">
    <subcellularLocation>
        <location evidence="10">Cytoplasm</location>
    </subcellularLocation>
</comment>
<dbReference type="GO" id="GO:0003924">
    <property type="term" value="F:GTPase activity"/>
    <property type="evidence" value="ECO:0007669"/>
    <property type="project" value="UniProtKB-UniRule"/>
</dbReference>
<comment type="function">
    <text evidence="10">One of several proteins that assist in the late maturation steps of the functional core of the 30S ribosomal subunit. Helps release RbfA from mature subunits. May play a role in the assembly of ribosomal proteins into the subunit. Circularly permuted GTPase that catalyzes slow GTP hydrolysis, GTPase activity is stimulated by the 30S ribosomal subunit.</text>
</comment>
<keyword evidence="1 10" id="KW-0963">Cytoplasm</keyword>
<name>A0A109RE65_9LACT</name>
<evidence type="ECO:0000256" key="9">
    <source>
        <dbReference type="ARBA" id="ARBA00023134"/>
    </source>
</evidence>
<feature type="binding site" evidence="10">
    <location>
        <position position="260"/>
    </location>
    <ligand>
        <name>Zn(2+)</name>
        <dbReference type="ChEBI" id="CHEBI:29105"/>
    </ligand>
</feature>